<gene>
    <name evidence="2" type="ORF">IV417_07920</name>
</gene>
<keyword evidence="1" id="KW-1133">Transmembrane helix</keyword>
<dbReference type="RefSeq" id="WP_327793482.1">
    <property type="nucleotide sequence ID" value="NZ_JADQAZ010000001.1"/>
</dbReference>
<keyword evidence="3" id="KW-1185">Reference proteome</keyword>
<evidence type="ECO:0000313" key="3">
    <source>
        <dbReference type="Proteomes" id="UP001315686"/>
    </source>
</evidence>
<reference evidence="2 3" key="1">
    <citation type="journal article" date="2021" name="Arch. Microbiol.">
        <title>Harenicola maris gen. nov., sp. nov. isolated from the Sea of Japan shallow sediments.</title>
        <authorList>
            <person name="Romanenko L.A."/>
            <person name="Kurilenko V.V."/>
            <person name="Chernysheva N.Y."/>
            <person name="Tekutyeva L.A."/>
            <person name="Velansky P.V."/>
            <person name="Svetashev V.I."/>
            <person name="Isaeva M.P."/>
        </authorList>
    </citation>
    <scope>NUCLEOTIDE SEQUENCE [LARGE SCALE GENOMIC DNA]</scope>
    <source>
        <strain evidence="2 3">KMM 3653</strain>
    </source>
</reference>
<organism evidence="2 3">
    <name type="scientific">Harenicola maris</name>
    <dbReference type="NCBI Taxonomy" id="2841044"/>
    <lineage>
        <taxon>Bacteria</taxon>
        <taxon>Pseudomonadati</taxon>
        <taxon>Pseudomonadota</taxon>
        <taxon>Alphaproteobacteria</taxon>
        <taxon>Rhodobacterales</taxon>
        <taxon>Paracoccaceae</taxon>
        <taxon>Harenicola</taxon>
    </lineage>
</organism>
<proteinExistence type="predicted"/>
<dbReference type="AlphaFoldDB" id="A0AAP2CNS9"/>
<sequence length="105" mass="11389">MKLIFIALFVLLAGLAALVRFFVVKTVQAESSTTGLYFVTTPQWQNPVRSLNGPFEGGTRLIADENALPLEGVIDLLLRHGHWIALGLLAALLMISAMGAMGRPR</sequence>
<evidence type="ECO:0000256" key="1">
    <source>
        <dbReference type="SAM" id="Phobius"/>
    </source>
</evidence>
<comment type="caution">
    <text evidence="2">The sequence shown here is derived from an EMBL/GenBank/DDBJ whole genome shotgun (WGS) entry which is preliminary data.</text>
</comment>
<evidence type="ECO:0000313" key="2">
    <source>
        <dbReference type="EMBL" id="MBT0957308.1"/>
    </source>
</evidence>
<keyword evidence="1" id="KW-0472">Membrane</keyword>
<dbReference type="Proteomes" id="UP001315686">
    <property type="component" value="Unassembled WGS sequence"/>
</dbReference>
<dbReference type="EMBL" id="JADQAZ010000001">
    <property type="protein sequence ID" value="MBT0957308.1"/>
    <property type="molecule type" value="Genomic_DNA"/>
</dbReference>
<name>A0AAP2CNS9_9RHOB</name>
<protein>
    <submittedName>
        <fullName evidence="2">Uncharacterized protein</fullName>
    </submittedName>
</protein>
<accession>A0AAP2CNS9</accession>
<keyword evidence="1" id="KW-0812">Transmembrane</keyword>
<feature type="transmembrane region" description="Helical" evidence="1">
    <location>
        <begin position="83"/>
        <end position="102"/>
    </location>
</feature>